<organism evidence="1 2">
    <name type="scientific">Leptospira borgpetersenii str. 200701203</name>
    <dbReference type="NCBI Taxonomy" id="1193007"/>
    <lineage>
        <taxon>Bacteria</taxon>
        <taxon>Pseudomonadati</taxon>
        <taxon>Spirochaetota</taxon>
        <taxon>Spirochaetia</taxon>
        <taxon>Leptospirales</taxon>
        <taxon>Leptospiraceae</taxon>
        <taxon>Leptospira</taxon>
    </lineage>
</organism>
<accession>M3HTN0</accession>
<comment type="caution">
    <text evidence="1">The sequence shown here is derived from an EMBL/GenBank/DDBJ whole genome shotgun (WGS) entry which is preliminary data.</text>
</comment>
<dbReference type="BioCyc" id="LBOR1193007:G11KN-1674-MONOMER"/>
<protein>
    <submittedName>
        <fullName evidence="1">Uncharacterized protein</fullName>
    </submittedName>
</protein>
<gene>
    <name evidence="1" type="ORF">LEP1GSC123_3831</name>
</gene>
<name>M3HTN0_LEPBO</name>
<evidence type="ECO:0000313" key="1">
    <source>
        <dbReference type="EMBL" id="EMG01411.1"/>
    </source>
</evidence>
<evidence type="ECO:0000313" key="2">
    <source>
        <dbReference type="Proteomes" id="UP000011783"/>
    </source>
</evidence>
<dbReference type="AlphaFoldDB" id="M3HTN0"/>
<reference evidence="1 2" key="1">
    <citation type="submission" date="2013-01" db="EMBL/GenBank/DDBJ databases">
        <authorList>
            <person name="Harkins D.M."/>
            <person name="Durkin A.S."/>
            <person name="Brinkac L.M."/>
            <person name="Haft D.H."/>
            <person name="Selengut J.D."/>
            <person name="Sanka R."/>
            <person name="DePew J."/>
            <person name="Purushe J."/>
            <person name="Picardeau M."/>
            <person name="Werts C."/>
            <person name="Goarant C."/>
            <person name="Vinetz J.M."/>
            <person name="Sutton G.G."/>
            <person name="Nierman W.C."/>
            <person name="Fouts D.E."/>
        </authorList>
    </citation>
    <scope>NUCLEOTIDE SEQUENCE [LARGE SCALE GENOMIC DNA]</scope>
    <source>
        <strain evidence="1 2">200701203</strain>
    </source>
</reference>
<proteinExistence type="predicted"/>
<dbReference type="Proteomes" id="UP000011783">
    <property type="component" value="Unassembled WGS sequence"/>
</dbReference>
<sequence>MVEKAIHIVESTDKLFFSILKDEKNFRSSLLDLRQQNA</sequence>
<dbReference type="EMBL" id="AKWO02000028">
    <property type="protein sequence ID" value="EMG01411.1"/>
    <property type="molecule type" value="Genomic_DNA"/>
</dbReference>